<reference evidence="9 10" key="1">
    <citation type="journal article" date="2019" name="Nat. Med.">
        <title>A library of human gut bacterial isolates paired with longitudinal multiomics data enables mechanistic microbiome research.</title>
        <authorList>
            <person name="Poyet M."/>
            <person name="Groussin M."/>
            <person name="Gibbons S.M."/>
            <person name="Avila-Pacheco J."/>
            <person name="Jiang X."/>
            <person name="Kearney S.M."/>
            <person name="Perrotta A.R."/>
            <person name="Berdy B."/>
            <person name="Zhao S."/>
            <person name="Lieberman T.D."/>
            <person name="Swanson P.K."/>
            <person name="Smith M."/>
            <person name="Roesemann S."/>
            <person name="Alexander J.E."/>
            <person name="Rich S.A."/>
            <person name="Livny J."/>
            <person name="Vlamakis H."/>
            <person name="Clish C."/>
            <person name="Bullock K."/>
            <person name="Deik A."/>
            <person name="Scott J."/>
            <person name="Pierce K.A."/>
            <person name="Xavier R.J."/>
            <person name="Alm E.J."/>
        </authorList>
    </citation>
    <scope>NUCLEOTIDE SEQUENCE [LARGE SCALE GENOMIC DNA]</scope>
    <source>
        <strain evidence="7 10">BIOML-A13</strain>
        <strain evidence="8 9">BIOML-A3</strain>
    </source>
</reference>
<keyword evidence="2" id="KW-0964">Secreted</keyword>
<evidence type="ECO:0000256" key="5">
    <source>
        <dbReference type="SAM" id="SignalP"/>
    </source>
</evidence>
<protein>
    <submittedName>
        <fullName evidence="7">Filamentous hemagglutinin N-terminal domain-containing protein</fullName>
    </submittedName>
</protein>
<dbReference type="NCBIfam" id="TIGR01901">
    <property type="entry name" value="adhes_NPXG"/>
    <property type="match status" value="1"/>
</dbReference>
<evidence type="ECO:0000256" key="3">
    <source>
        <dbReference type="ARBA" id="ARBA00022729"/>
    </source>
</evidence>
<dbReference type="AlphaFoldDB" id="A0A7X3BW80"/>
<accession>A0A7X3BW80</accession>
<evidence type="ECO:0000259" key="6">
    <source>
        <dbReference type="SMART" id="SM00912"/>
    </source>
</evidence>
<dbReference type="Proteomes" id="UP000484547">
    <property type="component" value="Unassembled WGS sequence"/>
</dbReference>
<dbReference type="Gene3D" id="2.160.20.10">
    <property type="entry name" value="Single-stranded right-handed beta-helix, Pectin lyase-like"/>
    <property type="match status" value="1"/>
</dbReference>
<dbReference type="InterPro" id="IPR050909">
    <property type="entry name" value="Bact_Autotransporter_VF"/>
</dbReference>
<evidence type="ECO:0000313" key="9">
    <source>
        <dbReference type="Proteomes" id="UP000443070"/>
    </source>
</evidence>
<dbReference type="PANTHER" id="PTHR12338:SF8">
    <property type="entry name" value="HEME_HEMOPEXIN-BINDING PROTEIN"/>
    <property type="match status" value="1"/>
</dbReference>
<evidence type="ECO:0000313" key="8">
    <source>
        <dbReference type="EMBL" id="MTU04415.1"/>
    </source>
</evidence>
<feature type="domain" description="Filamentous haemagglutinin FhaB/tRNA nuclease CdiA-like TPS" evidence="6">
    <location>
        <begin position="25"/>
        <end position="134"/>
    </location>
</feature>
<evidence type="ECO:0000313" key="7">
    <source>
        <dbReference type="EMBL" id="MTT76351.1"/>
    </source>
</evidence>
<dbReference type="GO" id="GO:0008270">
    <property type="term" value="F:zinc ion binding"/>
    <property type="evidence" value="ECO:0007669"/>
    <property type="project" value="InterPro"/>
</dbReference>
<gene>
    <name evidence="7" type="ORF">GMD11_08750</name>
    <name evidence="8" type="ORF">GMD18_08405</name>
</gene>
<evidence type="ECO:0000256" key="1">
    <source>
        <dbReference type="ARBA" id="ARBA00004613"/>
    </source>
</evidence>
<comment type="caution">
    <text evidence="7">The sequence shown here is derived from an EMBL/GenBank/DDBJ whole genome shotgun (WGS) entry which is preliminary data.</text>
</comment>
<feature type="signal peptide" evidence="5">
    <location>
        <begin position="1"/>
        <end position="25"/>
    </location>
</feature>
<dbReference type="InterPro" id="IPR011050">
    <property type="entry name" value="Pectin_lyase_fold/virulence"/>
</dbReference>
<dbReference type="SUPFAM" id="SSF51126">
    <property type="entry name" value="Pectin lyase-like"/>
    <property type="match status" value="1"/>
</dbReference>
<dbReference type="InterPro" id="IPR012334">
    <property type="entry name" value="Pectin_lyas_fold"/>
</dbReference>
<comment type="subcellular location">
    <subcellularLocation>
        <location evidence="1">Secreted</location>
    </subcellularLocation>
</comment>
<feature type="chain" id="PRO_5039298318" evidence="5">
    <location>
        <begin position="26"/>
        <end position="958"/>
    </location>
</feature>
<dbReference type="EMBL" id="WNBM01000006">
    <property type="protein sequence ID" value="MTT76351.1"/>
    <property type="molecule type" value="Genomic_DNA"/>
</dbReference>
<dbReference type="Gene3D" id="2.160.20.110">
    <property type="match status" value="3"/>
</dbReference>
<dbReference type="GO" id="GO:0005576">
    <property type="term" value="C:extracellular region"/>
    <property type="evidence" value="ECO:0007669"/>
    <property type="project" value="UniProtKB-SubCell"/>
</dbReference>
<dbReference type="Pfam" id="PF05342">
    <property type="entry name" value="Peptidase_M26_N"/>
    <property type="match status" value="1"/>
</dbReference>
<dbReference type="GO" id="GO:0016020">
    <property type="term" value="C:membrane"/>
    <property type="evidence" value="ECO:0007669"/>
    <property type="project" value="InterPro"/>
</dbReference>
<dbReference type="PANTHER" id="PTHR12338">
    <property type="entry name" value="AUTOTRANSPORTER"/>
    <property type="match status" value="1"/>
</dbReference>
<proteinExistence type="predicted"/>
<organism evidence="7 10">
    <name type="scientific">Phascolarctobacterium faecium</name>
    <dbReference type="NCBI Taxonomy" id="33025"/>
    <lineage>
        <taxon>Bacteria</taxon>
        <taxon>Bacillati</taxon>
        <taxon>Bacillota</taxon>
        <taxon>Negativicutes</taxon>
        <taxon>Acidaminococcales</taxon>
        <taxon>Acidaminococcaceae</taxon>
        <taxon>Phascolarctobacterium</taxon>
    </lineage>
</organism>
<name>A0A7X3BW80_9FIRM</name>
<dbReference type="InterPro" id="IPR008638">
    <property type="entry name" value="FhaB/CdiA-like_TPS"/>
</dbReference>
<dbReference type="Pfam" id="PF05860">
    <property type="entry name" value="TPS"/>
    <property type="match status" value="1"/>
</dbReference>
<keyword evidence="3 5" id="KW-0732">Signal</keyword>
<evidence type="ECO:0000256" key="4">
    <source>
        <dbReference type="SAM" id="MobiDB-lite"/>
    </source>
</evidence>
<evidence type="ECO:0000313" key="10">
    <source>
        <dbReference type="Proteomes" id="UP000484547"/>
    </source>
</evidence>
<dbReference type="RefSeq" id="WP_155164145.1">
    <property type="nucleotide sequence ID" value="NZ_WNBG01000006.1"/>
</dbReference>
<sequence length="958" mass="97051">MKNRQRLGKTTVAIVVSTLAFSNCAWGLPQGGTVVTGNGSYTSSGNQMDITGTGNVSVKWDSFNVAAGETVNFKNMNAILNYVTGRQGSEIFGALNGQGVHVFLINPNGILFGKTAQVNVGSLTASTKSLSDVDAALQNFKNSAGISDFGIAGTAELVNMGKLEADTLRFEGSRIVLDTDNIKLGGDDFDGSNAVINGDFANGNVVLGYTAHDANGYAGKDKNFDINGGAQSVKGYMWVTNAEQLQDINTNLSGNYALKNDIDASSINSFIPISADSTFKGTFDGLENEIKNVTVNGGNGSYKGLFGQTASGSVIRNLTLSNCNISGYQAVGAVVGQNNGLIENVAVSGIVSGTSKYTGGIVGINAGIIKNAEVDITVNNTSGGYSGGITGYNYKGLGEIDGIVGKIKVINSTGGYTGGIVGYNAGSVKNVDAEIDLTGGGVGIGGIAGQNTSTGTIDGILLKGKIDAGNNSAVGGIAGANTGIINSVHNYASVSGNSTVGGIVGQNNGNISDGINDGSIKGNELVGGICGQNKVNGYVYNIENRGFVGGAREVGGAIGENNGTVSKALNKGSVFVTDGVSVGSSYYIGGVLGYNDAEGSNYVSELKNEGTVKGYSYVGGVIGCNASGQIIVDAINNGNISGLDSVGGILGYYYCDDDMLLENTNNSGTITGRTAVGGIVGMGGGVSMSGPPSAGIGCVSVSRAENSGAVSGSGNSVGGIIGVGTSSKSIDNVLNTGTVQGRDQVGGIIGNSVEGIVENALNLGQVIATDGNAQYCGGIVGWGPGAIVSDKAVYATTDKDGNTYDISKYNDKGVGKAYADIFPAPPLPPDPPELPEDEHDITKLPEFEDNYHSSSSAVTSELHTPVIINPSGENTNIGVGTIEIHNSDDSLNASGSGSSFSTGFENILDGAGQEEQADSNSRSSDTGDVQGSQMDNLAGGNDTDLSMSSDSDTEDQDE</sequence>
<dbReference type="EMBL" id="WNBW01000006">
    <property type="protein sequence ID" value="MTU04415.1"/>
    <property type="molecule type" value="Genomic_DNA"/>
</dbReference>
<keyword evidence="9" id="KW-1185">Reference proteome</keyword>
<feature type="region of interest" description="Disordered" evidence="4">
    <location>
        <begin position="893"/>
        <end position="958"/>
    </location>
</feature>
<dbReference type="OrthoDB" id="1659784at2"/>
<dbReference type="GO" id="GO:0004222">
    <property type="term" value="F:metalloendopeptidase activity"/>
    <property type="evidence" value="ECO:0007669"/>
    <property type="project" value="InterPro"/>
</dbReference>
<dbReference type="Proteomes" id="UP000443070">
    <property type="component" value="Unassembled WGS sequence"/>
</dbReference>
<feature type="compositionally biased region" description="Polar residues" evidence="4">
    <location>
        <begin position="918"/>
        <end position="935"/>
    </location>
</feature>
<dbReference type="SMART" id="SM00912">
    <property type="entry name" value="Haemagg_act"/>
    <property type="match status" value="1"/>
</dbReference>
<dbReference type="InterPro" id="IPR008006">
    <property type="entry name" value="Peptidase_M26_N_dom"/>
</dbReference>
<evidence type="ECO:0000256" key="2">
    <source>
        <dbReference type="ARBA" id="ARBA00022525"/>
    </source>
</evidence>